<dbReference type="OrthoDB" id="6636047at2"/>
<dbReference type="InterPro" id="IPR008929">
    <property type="entry name" value="Chondroitin_lyas"/>
</dbReference>
<feature type="domain" description="Polysaccharide lyase family 8 C-terminal" evidence="7">
    <location>
        <begin position="853"/>
        <end position="916"/>
    </location>
</feature>
<dbReference type="RefSeq" id="WP_120110934.1">
    <property type="nucleotide sequence ID" value="NZ_QXQB01000003.1"/>
</dbReference>
<evidence type="ECO:0000313" key="10">
    <source>
        <dbReference type="EMBL" id="RJX38598.1"/>
    </source>
</evidence>
<dbReference type="Gene3D" id="1.50.10.100">
    <property type="entry name" value="Chondroitin AC/alginate lyase"/>
    <property type="match status" value="1"/>
</dbReference>
<evidence type="ECO:0000259" key="9">
    <source>
        <dbReference type="Pfam" id="PF22637"/>
    </source>
</evidence>
<dbReference type="InterPro" id="IPR008979">
    <property type="entry name" value="Galactose-bd-like_sf"/>
</dbReference>
<dbReference type="InterPro" id="IPR038970">
    <property type="entry name" value="Lyase_8"/>
</dbReference>
<dbReference type="EMBL" id="QXQB01000003">
    <property type="protein sequence ID" value="RJX38598.1"/>
    <property type="molecule type" value="Genomic_DNA"/>
</dbReference>
<organism evidence="10 11">
    <name type="scientific">Paenibacillus pinisoli</name>
    <dbReference type="NCBI Taxonomy" id="1276110"/>
    <lineage>
        <taxon>Bacteria</taxon>
        <taxon>Bacillati</taxon>
        <taxon>Bacillota</taxon>
        <taxon>Bacilli</taxon>
        <taxon>Bacillales</taxon>
        <taxon>Paenibacillaceae</taxon>
        <taxon>Paenibacillus</taxon>
    </lineage>
</organism>
<dbReference type="InterPro" id="IPR011013">
    <property type="entry name" value="Gal_mutarotase_sf_dom"/>
</dbReference>
<dbReference type="InterPro" id="IPR011071">
    <property type="entry name" value="Lyase_8-like_C"/>
</dbReference>
<evidence type="ECO:0000256" key="2">
    <source>
        <dbReference type="ARBA" id="ARBA00022729"/>
    </source>
</evidence>
<dbReference type="InterPro" id="IPR012970">
    <property type="entry name" value="Lyase_8_alpha_N"/>
</dbReference>
<evidence type="ECO:0000313" key="11">
    <source>
        <dbReference type="Proteomes" id="UP000267798"/>
    </source>
</evidence>
<evidence type="ECO:0000256" key="3">
    <source>
        <dbReference type="ARBA" id="ARBA00023239"/>
    </source>
</evidence>
<feature type="domain" description="Polysaccharide lyase family 8 central" evidence="6">
    <location>
        <begin position="581"/>
        <end position="839"/>
    </location>
</feature>
<comment type="caution">
    <text evidence="10">The sequence shown here is derived from an EMBL/GenBank/DDBJ whole genome shotgun (WGS) entry which is preliminary data.</text>
</comment>
<dbReference type="Pfam" id="PF02278">
    <property type="entry name" value="Lyase_8"/>
    <property type="match status" value="1"/>
</dbReference>
<name>A0A3A6PHV9_9BACL</name>
<dbReference type="GO" id="GO:0030246">
    <property type="term" value="F:carbohydrate binding"/>
    <property type="evidence" value="ECO:0007669"/>
    <property type="project" value="InterPro"/>
</dbReference>
<dbReference type="InterPro" id="IPR054563">
    <property type="entry name" value="HylB-like_N"/>
</dbReference>
<feature type="active site" evidence="4">
    <location>
        <position position="436"/>
    </location>
</feature>
<dbReference type="GO" id="GO:0005576">
    <property type="term" value="C:extracellular region"/>
    <property type="evidence" value="ECO:0007669"/>
    <property type="project" value="InterPro"/>
</dbReference>
<dbReference type="Gene3D" id="2.70.98.10">
    <property type="match status" value="1"/>
</dbReference>
<gene>
    <name evidence="10" type="ORF">D3P09_13660</name>
</gene>
<keyword evidence="2 5" id="KW-0732">Signal</keyword>
<dbReference type="GO" id="GO:0005975">
    <property type="term" value="P:carbohydrate metabolic process"/>
    <property type="evidence" value="ECO:0007669"/>
    <property type="project" value="InterPro"/>
</dbReference>
<dbReference type="SUPFAM" id="SSF48230">
    <property type="entry name" value="Chondroitin AC/alginate lyase"/>
    <property type="match status" value="1"/>
</dbReference>
<dbReference type="GO" id="GO:0016837">
    <property type="term" value="F:carbon-oxygen lyase activity, acting on polysaccharides"/>
    <property type="evidence" value="ECO:0007669"/>
    <property type="project" value="UniProtKB-ARBA"/>
</dbReference>
<dbReference type="InterPro" id="IPR004103">
    <property type="entry name" value="Lyase_8_C"/>
</dbReference>
<dbReference type="SUPFAM" id="SSF49863">
    <property type="entry name" value="Hyaluronate lyase-like, C-terminal domain"/>
    <property type="match status" value="1"/>
</dbReference>
<feature type="active site" evidence="4">
    <location>
        <position position="499"/>
    </location>
</feature>
<feature type="signal peptide" evidence="5">
    <location>
        <begin position="1"/>
        <end position="21"/>
    </location>
</feature>
<dbReference type="SUPFAM" id="SSF74650">
    <property type="entry name" value="Galactose mutarotase-like"/>
    <property type="match status" value="1"/>
</dbReference>
<protein>
    <submittedName>
        <fullName evidence="10">Hyaluronate lyase</fullName>
    </submittedName>
</protein>
<dbReference type="Pfam" id="PF22637">
    <property type="entry name" value="CBM_4_9_1"/>
    <property type="match status" value="1"/>
</dbReference>
<evidence type="ECO:0000256" key="4">
    <source>
        <dbReference type="PIRSR" id="PIRSR638970-1"/>
    </source>
</evidence>
<evidence type="ECO:0000256" key="5">
    <source>
        <dbReference type="SAM" id="SignalP"/>
    </source>
</evidence>
<proteinExistence type="inferred from homology"/>
<dbReference type="CDD" id="cd01083">
    <property type="entry name" value="GAG_Lyase"/>
    <property type="match status" value="1"/>
</dbReference>
<dbReference type="Proteomes" id="UP000267798">
    <property type="component" value="Unassembled WGS sequence"/>
</dbReference>
<dbReference type="SUPFAM" id="SSF49785">
    <property type="entry name" value="Galactose-binding domain-like"/>
    <property type="match status" value="1"/>
</dbReference>
<feature type="domain" description="Polysaccharide lyase 8 N-terminal alpha-helical" evidence="8">
    <location>
        <begin position="217"/>
        <end position="539"/>
    </location>
</feature>
<dbReference type="InterPro" id="IPR014718">
    <property type="entry name" value="GH-type_carb-bd"/>
</dbReference>
<dbReference type="Gene3D" id="2.60.120.260">
    <property type="entry name" value="Galactose-binding domain-like"/>
    <property type="match status" value="1"/>
</dbReference>
<keyword evidence="11" id="KW-1185">Reference proteome</keyword>
<dbReference type="Gene3D" id="2.60.220.10">
    <property type="entry name" value="Polysaccharide lyase family 8-like, C-terminal"/>
    <property type="match status" value="1"/>
</dbReference>
<keyword evidence="3 10" id="KW-0456">Lyase</keyword>
<feature type="chain" id="PRO_5038568443" evidence="5">
    <location>
        <begin position="22"/>
        <end position="963"/>
    </location>
</feature>
<dbReference type="InterPro" id="IPR003159">
    <property type="entry name" value="Lyase_8_central_dom"/>
</dbReference>
<comment type="similarity">
    <text evidence="1">Belongs to the polysaccharide lyase 8 family.</text>
</comment>
<dbReference type="PANTHER" id="PTHR38481:SF1">
    <property type="entry name" value="HYALURONATE LYASE"/>
    <property type="match status" value="1"/>
</dbReference>
<evidence type="ECO:0000259" key="6">
    <source>
        <dbReference type="Pfam" id="PF02278"/>
    </source>
</evidence>
<evidence type="ECO:0000256" key="1">
    <source>
        <dbReference type="ARBA" id="ARBA00006699"/>
    </source>
</evidence>
<dbReference type="PANTHER" id="PTHR38481">
    <property type="entry name" value="HYALURONATE LYASE"/>
    <property type="match status" value="1"/>
</dbReference>
<dbReference type="Pfam" id="PF08124">
    <property type="entry name" value="Lyase_8_N"/>
    <property type="match status" value="1"/>
</dbReference>
<dbReference type="Pfam" id="PF02884">
    <property type="entry name" value="Lyase_8_C"/>
    <property type="match status" value="1"/>
</dbReference>
<feature type="active site" evidence="4">
    <location>
        <position position="445"/>
    </location>
</feature>
<feature type="domain" description="Hyaluronate lyase-like N-terminal" evidence="9">
    <location>
        <begin position="37"/>
        <end position="193"/>
    </location>
</feature>
<accession>A0A3A6PHV9</accession>
<sequence length="963" mass="103904">MNVWLRYMASILLSVALIAGALPQAGRSVAEAAGAVVQNGGFETVQSASGYWQGSQPAYWTHWVPAGSPQLAVDTSVYYEGARSLRISAEAAARGDVLQTVEVVPGETYLLSGWIKTEALQSALPNGGAFIRTQYLNSANVKISDGPASAPVKGTTGWTEQTLQLVIPANVTRVKIELFYESATGTAWFDAVSISGGGSQPPVDPSLFGALREKRLQQLTGNAYYNSADADMNAAVGAMASRVSNSGGSGFWDTMNKQSVRSFLWSDLSSTTESAHVTGAYGRLRDMALAYATSGSPLNGNPVLLQDLLSALDWMYAKRYNETVSPYKNWWDWEIGSPQHLNDIAVLLYGSLSSEQLGNFNRAIDRFVPDPARRTVQPSLVETGANLADKVFVVALRGATGQSATKLAQAKNALSPVFRYVTQGDGFYRDGSFVQHGYIAYTGSYGTVLIDRLGDLFDLLHQSPWMPDDPEAGNVYRWIEDSFEPLMYKGAMMDMVRGRAISRELSTDHTTGRGAIRSMLRLAQSAPAAEGVRIKSVLKNWLQQDTSFDNYYVGLSVYDIARLKQLLNDPGVLPEQEASRNKVFAAMDRVVHARPGFAAGVSMSSSRIASYEYGNGENKKPWHTGNGVIFLYNNDLKQFSDGYWATVDMLRLPGITTDYATAPLTDWKYYFSSKPWAGGATLAGLYGAAGMELDMENSSLTGKKSWFFFDNEIVAIGTGITGGDGRPVETIVENRKVQSGGQALTVNGTVQPVQPGWNAQWSDVTWAHLSGDGKGDIGYYFPRPAVLQGKRESRTGTWSAVNSGGSSASVTREYTSLAFPHGANPNIGHYSYVLLPNADAAATQSYSESPDITVLSNGTSVQSVREHTLGLTAINYWASAVVDGIAARGPASAVVKETDSELVIAVSDPTQRQASISMELSRAGWTLDSSDPGITVQQVSTSIKLTVNVAGAKGRTFTVRFTK</sequence>
<evidence type="ECO:0000259" key="8">
    <source>
        <dbReference type="Pfam" id="PF08124"/>
    </source>
</evidence>
<reference evidence="10 11" key="1">
    <citation type="submission" date="2018-09" db="EMBL/GenBank/DDBJ databases">
        <title>Paenibacillus aracenensis nov. sp. isolated from a cave in southern Spain.</title>
        <authorList>
            <person name="Jurado V."/>
            <person name="Gutierrez-Patricio S."/>
            <person name="Gonzalez-Pimentel J.L."/>
            <person name="Miller A.Z."/>
            <person name="Laiz L."/>
            <person name="Saiz-Jimenez C."/>
        </authorList>
    </citation>
    <scope>NUCLEOTIDE SEQUENCE [LARGE SCALE GENOMIC DNA]</scope>
    <source>
        <strain evidence="10 11">JCM 19203</strain>
    </source>
</reference>
<dbReference type="AlphaFoldDB" id="A0A3A6PHV9"/>
<evidence type="ECO:0000259" key="7">
    <source>
        <dbReference type="Pfam" id="PF02884"/>
    </source>
</evidence>